<evidence type="ECO:0000313" key="3">
    <source>
        <dbReference type="Proteomes" id="UP000541558"/>
    </source>
</evidence>
<dbReference type="EMBL" id="JAACJK010000124">
    <property type="protein sequence ID" value="KAF5328985.1"/>
    <property type="molecule type" value="Genomic_DNA"/>
</dbReference>
<reference evidence="2 3" key="1">
    <citation type="journal article" date="2020" name="ISME J.">
        <title>Uncovering the hidden diversity of litter-decomposition mechanisms in mushroom-forming fungi.</title>
        <authorList>
            <person name="Floudas D."/>
            <person name="Bentzer J."/>
            <person name="Ahren D."/>
            <person name="Johansson T."/>
            <person name="Persson P."/>
            <person name="Tunlid A."/>
        </authorList>
    </citation>
    <scope>NUCLEOTIDE SEQUENCE [LARGE SCALE GENOMIC DNA]</scope>
    <source>
        <strain evidence="2 3">CBS 175.51</strain>
    </source>
</reference>
<protein>
    <submittedName>
        <fullName evidence="2">Uncharacterized protein</fullName>
    </submittedName>
</protein>
<comment type="caution">
    <text evidence="2">The sequence shown here is derived from an EMBL/GenBank/DDBJ whole genome shotgun (WGS) entry which is preliminary data.</text>
</comment>
<organism evidence="2 3">
    <name type="scientific">Ephemerocybe angulata</name>
    <dbReference type="NCBI Taxonomy" id="980116"/>
    <lineage>
        <taxon>Eukaryota</taxon>
        <taxon>Fungi</taxon>
        <taxon>Dikarya</taxon>
        <taxon>Basidiomycota</taxon>
        <taxon>Agaricomycotina</taxon>
        <taxon>Agaricomycetes</taxon>
        <taxon>Agaricomycetidae</taxon>
        <taxon>Agaricales</taxon>
        <taxon>Agaricineae</taxon>
        <taxon>Psathyrellaceae</taxon>
        <taxon>Ephemerocybe</taxon>
    </lineage>
</organism>
<evidence type="ECO:0000256" key="1">
    <source>
        <dbReference type="SAM" id="MobiDB-lite"/>
    </source>
</evidence>
<dbReference type="Proteomes" id="UP000541558">
    <property type="component" value="Unassembled WGS sequence"/>
</dbReference>
<name>A0A8H5BSY3_9AGAR</name>
<dbReference type="AlphaFoldDB" id="A0A8H5BSY3"/>
<dbReference type="OrthoDB" id="3126822at2759"/>
<proteinExistence type="predicted"/>
<keyword evidence="3" id="KW-1185">Reference proteome</keyword>
<feature type="compositionally biased region" description="Basic and acidic residues" evidence="1">
    <location>
        <begin position="259"/>
        <end position="277"/>
    </location>
</feature>
<evidence type="ECO:0000313" key="2">
    <source>
        <dbReference type="EMBL" id="KAF5328985.1"/>
    </source>
</evidence>
<sequence>MPRRHPTPSFTTIAATHRATNFRKDLQKLEELLKTDSASLGLGAFTEVIAVLHHPSPKQCEAHTGGVKLAFRAPTIICEILSNVTRAPSRLDELSVILSSRKWPRHHVCAQNFSSLQFMMRQFVSKGPLNEIRASPPPLTRASHPQITASRDPLQSGFVLSFTSGRLYSDVIANSRLDIPSSHTERALFRRARRTLIHYLALSKQQGAESSFNSLRDEGKTNRTTNQFASHDDTVAYHDPTTTRGSADTECDGGSRSSSHTDLDLRAYGVQREDGKSNRVLKRKKDPTDHELDPSTTPA</sequence>
<feature type="region of interest" description="Disordered" evidence="1">
    <location>
        <begin position="208"/>
        <end position="299"/>
    </location>
</feature>
<accession>A0A8H5BSY3</accession>
<gene>
    <name evidence="2" type="ORF">D9611_013485</name>
</gene>